<dbReference type="Proteomes" id="UP000051645">
    <property type="component" value="Unassembled WGS sequence"/>
</dbReference>
<keyword evidence="3" id="KW-1003">Cell membrane</keyword>
<dbReference type="GO" id="GO:0005886">
    <property type="term" value="C:plasma membrane"/>
    <property type="evidence" value="ECO:0007669"/>
    <property type="project" value="UniProtKB-SubCell"/>
</dbReference>
<keyword evidence="6 7" id="KW-0472">Membrane</keyword>
<dbReference type="Gene3D" id="1.10.3720.10">
    <property type="entry name" value="MetI-like"/>
    <property type="match status" value="1"/>
</dbReference>
<keyword evidence="11" id="KW-1185">Reference proteome</keyword>
<feature type="transmembrane region" description="Helical" evidence="7">
    <location>
        <begin position="29"/>
        <end position="48"/>
    </location>
</feature>
<evidence type="ECO:0000256" key="6">
    <source>
        <dbReference type="ARBA" id="ARBA00023136"/>
    </source>
</evidence>
<dbReference type="PANTHER" id="PTHR30193:SF37">
    <property type="entry name" value="INNER MEMBRANE ABC TRANSPORTER PERMEASE PROTEIN YCJO"/>
    <property type="match status" value="1"/>
</dbReference>
<feature type="domain" description="ABC transmembrane type-1" evidence="8">
    <location>
        <begin position="87"/>
        <end position="299"/>
    </location>
</feature>
<name>A0A0R2FF96_9LACO</name>
<evidence type="ECO:0000313" key="12">
    <source>
        <dbReference type="Proteomes" id="UP000051751"/>
    </source>
</evidence>
<comment type="caution">
    <text evidence="9">The sequence shown here is derived from an EMBL/GenBank/DDBJ whole genome shotgun (WGS) entry which is preliminary data.</text>
</comment>
<feature type="transmembrane region" description="Helical" evidence="7">
    <location>
        <begin position="175"/>
        <end position="197"/>
    </location>
</feature>
<proteinExistence type="inferred from homology"/>
<dbReference type="Proteomes" id="UP000051751">
    <property type="component" value="Unassembled WGS sequence"/>
</dbReference>
<feature type="transmembrane region" description="Helical" evidence="7">
    <location>
        <begin position="91"/>
        <end position="112"/>
    </location>
</feature>
<dbReference type="InterPro" id="IPR000515">
    <property type="entry name" value="MetI-like"/>
</dbReference>
<dbReference type="GO" id="GO:0055085">
    <property type="term" value="P:transmembrane transport"/>
    <property type="evidence" value="ECO:0007669"/>
    <property type="project" value="InterPro"/>
</dbReference>
<feature type="transmembrane region" description="Helical" evidence="7">
    <location>
        <begin position="124"/>
        <end position="144"/>
    </location>
</feature>
<evidence type="ECO:0000256" key="1">
    <source>
        <dbReference type="ARBA" id="ARBA00004651"/>
    </source>
</evidence>
<evidence type="ECO:0000256" key="3">
    <source>
        <dbReference type="ARBA" id="ARBA00022475"/>
    </source>
</evidence>
<keyword evidence="5 7" id="KW-1133">Transmembrane helix</keyword>
<accession>A0A0R2FF96</accession>
<dbReference type="EMBL" id="JQAZ01000010">
    <property type="protein sequence ID" value="KRN29935.1"/>
    <property type="molecule type" value="Genomic_DNA"/>
</dbReference>
<evidence type="ECO:0000256" key="4">
    <source>
        <dbReference type="ARBA" id="ARBA00022692"/>
    </source>
</evidence>
<dbReference type="AlphaFoldDB" id="A0A0R2FF96"/>
<dbReference type="PATRIC" id="fig|81857.3.peg.692"/>
<evidence type="ECO:0000256" key="7">
    <source>
        <dbReference type="RuleBase" id="RU363032"/>
    </source>
</evidence>
<feature type="transmembrane region" description="Helical" evidence="7">
    <location>
        <begin position="273"/>
        <end position="300"/>
    </location>
</feature>
<keyword evidence="4 7" id="KW-0812">Transmembrane</keyword>
<evidence type="ECO:0000259" key="8">
    <source>
        <dbReference type="PROSITE" id="PS50928"/>
    </source>
</evidence>
<sequence>MEADKTLKRTVAASQQTVRAHLRIVRQPAVWFLLPSVLILCVFVFYPMGKTIYNSFFAANVRGEAVKFVGWANYRTLFKDPLFLKSLSETFVFVLVFAVLTLLIGIVLARLATLKLRRMKVFRTAFAGTMGTSAAAAAILWLFLFNPSVGMVHLMLKAIGLPNVNLLVTPLGAQIVVILTSVWMALGFAFLILLSAFQNVAPEYYEVAAIAGWSDWQQTLKITVPMISPTLFFLFVIEVIDGFKMFAQIDLITGGGPDNATNFLAYKIYLDAFVFHHVGIASAESVILTVLIIFVTWIQFHYTERKVYYA</sequence>
<dbReference type="CDD" id="cd06261">
    <property type="entry name" value="TM_PBP2"/>
    <property type="match status" value="1"/>
</dbReference>
<dbReference type="STRING" id="81857.IV38_GL000688"/>
<dbReference type="EMBL" id="JQAT01000010">
    <property type="protein sequence ID" value="KRN27282.1"/>
    <property type="molecule type" value="Genomic_DNA"/>
</dbReference>
<evidence type="ECO:0000313" key="11">
    <source>
        <dbReference type="Proteomes" id="UP000051645"/>
    </source>
</evidence>
<comment type="similarity">
    <text evidence="7">Belongs to the binding-protein-dependent transport system permease family.</text>
</comment>
<dbReference type="SUPFAM" id="SSF161098">
    <property type="entry name" value="MetI-like"/>
    <property type="match status" value="1"/>
</dbReference>
<dbReference type="InterPro" id="IPR051393">
    <property type="entry name" value="ABC_transporter_permease"/>
</dbReference>
<evidence type="ECO:0000256" key="5">
    <source>
        <dbReference type="ARBA" id="ARBA00022989"/>
    </source>
</evidence>
<gene>
    <name evidence="9" type="ORF">IV38_GL000688</name>
    <name evidence="10" type="ORF">IV40_GL000533</name>
</gene>
<protein>
    <submittedName>
        <fullName evidence="9">ABC superfamily ATP binding cassette transporter, membrane protein</fullName>
    </submittedName>
</protein>
<evidence type="ECO:0000313" key="10">
    <source>
        <dbReference type="EMBL" id="KRN29935.1"/>
    </source>
</evidence>
<comment type="subcellular location">
    <subcellularLocation>
        <location evidence="1 7">Cell membrane</location>
        <topology evidence="1 7">Multi-pass membrane protein</topology>
    </subcellularLocation>
</comment>
<keyword evidence="2 7" id="KW-0813">Transport</keyword>
<organism evidence="9 12">
    <name type="scientific">Lactobacillus selangorensis</name>
    <dbReference type="NCBI Taxonomy" id="81857"/>
    <lineage>
        <taxon>Bacteria</taxon>
        <taxon>Bacillati</taxon>
        <taxon>Bacillota</taxon>
        <taxon>Bacilli</taxon>
        <taxon>Lactobacillales</taxon>
        <taxon>Lactobacillaceae</taxon>
        <taxon>Lactobacillus</taxon>
    </lineage>
</organism>
<dbReference type="OrthoDB" id="9787541at2"/>
<dbReference type="PROSITE" id="PS50928">
    <property type="entry name" value="ABC_TM1"/>
    <property type="match status" value="1"/>
</dbReference>
<dbReference type="RefSeq" id="WP_057771162.1">
    <property type="nucleotide sequence ID" value="NZ_JQAT01000010.1"/>
</dbReference>
<reference evidence="11 12" key="1">
    <citation type="journal article" date="2015" name="Genome Announc.">
        <title>Expanding the biotechnology potential of lactobacilli through comparative genomics of 213 strains and associated genera.</title>
        <authorList>
            <person name="Sun Z."/>
            <person name="Harris H.M."/>
            <person name="McCann A."/>
            <person name="Guo C."/>
            <person name="Argimon S."/>
            <person name="Zhang W."/>
            <person name="Yang X."/>
            <person name="Jeffery I.B."/>
            <person name="Cooney J.C."/>
            <person name="Kagawa T.F."/>
            <person name="Liu W."/>
            <person name="Song Y."/>
            <person name="Salvetti E."/>
            <person name="Wrobel A."/>
            <person name="Rasinkangas P."/>
            <person name="Parkhill J."/>
            <person name="Rea M.C."/>
            <person name="O'Sullivan O."/>
            <person name="Ritari J."/>
            <person name="Douillard F.P."/>
            <person name="Paul Ross R."/>
            <person name="Yang R."/>
            <person name="Briner A.E."/>
            <person name="Felis G.E."/>
            <person name="de Vos W.M."/>
            <person name="Barrangou R."/>
            <person name="Klaenhammer T.R."/>
            <person name="Caufield P.W."/>
            <person name="Cui Y."/>
            <person name="Zhang H."/>
            <person name="O'Toole P.W."/>
        </authorList>
    </citation>
    <scope>NUCLEOTIDE SEQUENCE [LARGE SCALE GENOMIC DNA]</scope>
    <source>
        <strain evidence="9 12">ATCC BAA-66</strain>
        <strain evidence="10 11">DSM 13344</strain>
    </source>
</reference>
<dbReference type="Pfam" id="PF00528">
    <property type="entry name" value="BPD_transp_1"/>
    <property type="match status" value="1"/>
</dbReference>
<evidence type="ECO:0000313" key="9">
    <source>
        <dbReference type="EMBL" id="KRN27282.1"/>
    </source>
</evidence>
<dbReference type="InterPro" id="IPR035906">
    <property type="entry name" value="MetI-like_sf"/>
</dbReference>
<feature type="transmembrane region" description="Helical" evidence="7">
    <location>
        <begin position="222"/>
        <end position="240"/>
    </location>
</feature>
<evidence type="ECO:0000256" key="2">
    <source>
        <dbReference type="ARBA" id="ARBA00022448"/>
    </source>
</evidence>
<dbReference type="PANTHER" id="PTHR30193">
    <property type="entry name" value="ABC TRANSPORTER PERMEASE PROTEIN"/>
    <property type="match status" value="1"/>
</dbReference>